<reference evidence="8" key="1">
    <citation type="journal article" date="2023" name="GigaByte">
        <title>Genome assembly of the bearded iris, Iris pallida Lam.</title>
        <authorList>
            <person name="Bruccoleri R.E."/>
            <person name="Oakeley E.J."/>
            <person name="Faust A.M.E."/>
            <person name="Altorfer M."/>
            <person name="Dessus-Babus S."/>
            <person name="Burckhardt D."/>
            <person name="Oertli M."/>
            <person name="Naumann U."/>
            <person name="Petersen F."/>
            <person name="Wong J."/>
        </authorList>
    </citation>
    <scope>NUCLEOTIDE SEQUENCE</scope>
    <source>
        <strain evidence="8">GSM-AAB239-AS_SAM_17_03QT</strain>
    </source>
</reference>
<dbReference type="AlphaFoldDB" id="A0AAX6F1T6"/>
<evidence type="ECO:0000256" key="2">
    <source>
        <dbReference type="ARBA" id="ARBA00005510"/>
    </source>
</evidence>
<dbReference type="CDD" id="cd11393">
    <property type="entry name" value="bHLH_AtbHLH_like"/>
    <property type="match status" value="1"/>
</dbReference>
<protein>
    <submittedName>
        <fullName evidence="8">Transcription factor bHLH68-like</fullName>
    </submittedName>
</protein>
<dbReference type="InterPro" id="IPR045239">
    <property type="entry name" value="bHLH95_bHLH"/>
</dbReference>
<evidence type="ECO:0000313" key="9">
    <source>
        <dbReference type="Proteomes" id="UP001140949"/>
    </source>
</evidence>
<name>A0AAX6F1T6_IRIPA</name>
<evidence type="ECO:0000256" key="4">
    <source>
        <dbReference type="ARBA" id="ARBA00023163"/>
    </source>
</evidence>
<accession>A0AAX6F1T6</accession>
<dbReference type="EMBL" id="JANAVB010032616">
    <property type="protein sequence ID" value="KAJ6810274.1"/>
    <property type="molecule type" value="Genomic_DNA"/>
</dbReference>
<proteinExistence type="inferred from homology"/>
<evidence type="ECO:0000259" key="7">
    <source>
        <dbReference type="PROSITE" id="PS50888"/>
    </source>
</evidence>
<reference evidence="8" key="2">
    <citation type="submission" date="2023-04" db="EMBL/GenBank/DDBJ databases">
        <authorList>
            <person name="Bruccoleri R.E."/>
            <person name="Oakeley E.J."/>
            <person name="Faust A.-M."/>
            <person name="Dessus-Babus S."/>
            <person name="Altorfer M."/>
            <person name="Burckhardt D."/>
            <person name="Oertli M."/>
            <person name="Naumann U."/>
            <person name="Petersen F."/>
            <person name="Wong J."/>
        </authorList>
    </citation>
    <scope>NUCLEOTIDE SEQUENCE</scope>
    <source>
        <strain evidence="8">GSM-AAB239-AS_SAM_17_03QT</strain>
        <tissue evidence="8">Leaf</tissue>
    </source>
</reference>
<keyword evidence="4" id="KW-0804">Transcription</keyword>
<evidence type="ECO:0000256" key="3">
    <source>
        <dbReference type="ARBA" id="ARBA00023015"/>
    </source>
</evidence>
<dbReference type="GO" id="GO:0046983">
    <property type="term" value="F:protein dimerization activity"/>
    <property type="evidence" value="ECO:0007669"/>
    <property type="project" value="InterPro"/>
</dbReference>
<dbReference type="PANTHER" id="PTHR16223">
    <property type="entry name" value="TRANSCRIPTION FACTOR BHLH83-RELATED"/>
    <property type="match status" value="1"/>
</dbReference>
<dbReference type="PROSITE" id="PS50888">
    <property type="entry name" value="BHLH"/>
    <property type="match status" value="1"/>
</dbReference>
<sequence>MNEGFLQNSSWSSCVNNQAPAAMSLWHDDEYSCQEQELPVLSWSQLLLGGSLIGDFEAKKPADDVGWEDQMATRDASPRAAVDPEEIQQLAEPAARASWCQKNSSTTVAAVSSPRSSCVTTSFGGSSNMLDFSSNSKAGQKRHLDQPPPVLLDHSSECNSKETGAAAKKIRVAPFSAQSTFKVRKEKLGDRIAVLHQMVSPFGKTDTASVLLEAIGYIRFLHNQIEALSSPYLGGGGGSDSTRQQPPVKGRNCIFPEDPGQVDGGGGELMDLRSRGLCLVPLSTCTSHVGGGAGADHWAAGLAAGFL</sequence>
<keyword evidence="3" id="KW-0805">Transcription regulation</keyword>
<dbReference type="InterPro" id="IPR011598">
    <property type="entry name" value="bHLH_dom"/>
</dbReference>
<dbReference type="Gene3D" id="4.10.280.10">
    <property type="entry name" value="Helix-loop-helix DNA-binding domain"/>
    <property type="match status" value="1"/>
</dbReference>
<dbReference type="SUPFAM" id="SSF47459">
    <property type="entry name" value="HLH, helix-loop-helix DNA-binding domain"/>
    <property type="match status" value="1"/>
</dbReference>
<keyword evidence="9" id="KW-1185">Reference proteome</keyword>
<organism evidence="8 9">
    <name type="scientific">Iris pallida</name>
    <name type="common">Sweet iris</name>
    <dbReference type="NCBI Taxonomy" id="29817"/>
    <lineage>
        <taxon>Eukaryota</taxon>
        <taxon>Viridiplantae</taxon>
        <taxon>Streptophyta</taxon>
        <taxon>Embryophyta</taxon>
        <taxon>Tracheophyta</taxon>
        <taxon>Spermatophyta</taxon>
        <taxon>Magnoliopsida</taxon>
        <taxon>Liliopsida</taxon>
        <taxon>Asparagales</taxon>
        <taxon>Iridaceae</taxon>
        <taxon>Iridoideae</taxon>
        <taxon>Irideae</taxon>
        <taxon>Iris</taxon>
    </lineage>
</organism>
<comment type="similarity">
    <text evidence="2">Belongs to the bHLH protein family.</text>
</comment>
<comment type="caution">
    <text evidence="8">The sequence shown here is derived from an EMBL/GenBank/DDBJ whole genome shotgun (WGS) entry which is preliminary data.</text>
</comment>
<dbReference type="GO" id="GO:0000981">
    <property type="term" value="F:DNA-binding transcription factor activity, RNA polymerase II-specific"/>
    <property type="evidence" value="ECO:0007669"/>
    <property type="project" value="TreeGrafter"/>
</dbReference>
<evidence type="ECO:0000256" key="6">
    <source>
        <dbReference type="SAM" id="MobiDB-lite"/>
    </source>
</evidence>
<comment type="subcellular location">
    <subcellularLocation>
        <location evidence="1">Nucleus</location>
    </subcellularLocation>
</comment>
<dbReference type="InterPro" id="IPR036638">
    <property type="entry name" value="HLH_DNA-bd_sf"/>
</dbReference>
<feature type="domain" description="BHLH" evidence="7">
    <location>
        <begin position="172"/>
        <end position="221"/>
    </location>
</feature>
<evidence type="ECO:0000313" key="8">
    <source>
        <dbReference type="EMBL" id="KAJ6810274.1"/>
    </source>
</evidence>
<dbReference type="GO" id="GO:0000978">
    <property type="term" value="F:RNA polymerase II cis-regulatory region sequence-specific DNA binding"/>
    <property type="evidence" value="ECO:0007669"/>
    <property type="project" value="TreeGrafter"/>
</dbReference>
<dbReference type="PANTHER" id="PTHR16223:SF136">
    <property type="entry name" value="TRANSCRIPTION FACTOR BHLH133-RELATED"/>
    <property type="match status" value="1"/>
</dbReference>
<evidence type="ECO:0000256" key="5">
    <source>
        <dbReference type="ARBA" id="ARBA00023242"/>
    </source>
</evidence>
<dbReference type="Proteomes" id="UP001140949">
    <property type="component" value="Unassembled WGS sequence"/>
</dbReference>
<dbReference type="InterPro" id="IPR045843">
    <property type="entry name" value="IND-like"/>
</dbReference>
<gene>
    <name evidence="8" type="ORF">M6B38_158640</name>
</gene>
<feature type="region of interest" description="Disordered" evidence="6">
    <location>
        <begin position="232"/>
        <end position="261"/>
    </location>
</feature>
<dbReference type="GO" id="GO:0005634">
    <property type="term" value="C:nucleus"/>
    <property type="evidence" value="ECO:0007669"/>
    <property type="project" value="UniProtKB-SubCell"/>
</dbReference>
<evidence type="ECO:0000256" key="1">
    <source>
        <dbReference type="ARBA" id="ARBA00004123"/>
    </source>
</evidence>
<keyword evidence="5" id="KW-0539">Nucleus</keyword>